<dbReference type="OrthoDB" id="9807255at2"/>
<dbReference type="EMBL" id="LT629785">
    <property type="protein sequence ID" value="SDT86779.1"/>
    <property type="molecule type" value="Genomic_DNA"/>
</dbReference>
<dbReference type="SUPFAM" id="SSF46785">
    <property type="entry name" value="Winged helix' DNA-binding domain"/>
    <property type="match status" value="1"/>
</dbReference>
<name>A0A1H2DVB9_9PSED</name>
<reference evidence="3" key="1">
    <citation type="submission" date="2016-10" db="EMBL/GenBank/DDBJ databases">
        <authorList>
            <person name="Varghese N."/>
            <person name="Submissions S."/>
        </authorList>
    </citation>
    <scope>NUCLEOTIDE SEQUENCE [LARGE SCALE GENOMIC DNA]</scope>
    <source>
        <strain evidence="3">DSM 17875</strain>
    </source>
</reference>
<keyword evidence="3" id="KW-1185">Reference proteome</keyword>
<gene>
    <name evidence="2" type="ORF">SAMN05216296_0045</name>
</gene>
<sequence>MERSQRINRINALLQRPQGVSMAQLQEDLEVSRQTINRDIQLMRDQMHAPIVWSRYDHCYRLENGGHVGPTYTLPGLWFSPAQAYAFLTLNNMVEKIAPNLLGPFLNPMRATLKRMLHEADFGLFGLDQKIQIDMPAMPEIGDLDFSNLVDGLLKEQSVRLDFKRADGIQKSLRGKPVKLHISPEGWLLDLQVDGGENLQQIDVAHVIKVAAESEQD</sequence>
<accession>A0A1H2DVB9</accession>
<evidence type="ECO:0000313" key="2">
    <source>
        <dbReference type="EMBL" id="SDT86779.1"/>
    </source>
</evidence>
<organism evidence="2 3">
    <name type="scientific">Pseudomonas pohangensis</name>
    <dbReference type="NCBI Taxonomy" id="364197"/>
    <lineage>
        <taxon>Bacteria</taxon>
        <taxon>Pseudomonadati</taxon>
        <taxon>Pseudomonadota</taxon>
        <taxon>Gammaproteobacteria</taxon>
        <taxon>Pseudomonadales</taxon>
        <taxon>Pseudomonadaceae</taxon>
        <taxon>Pseudomonas</taxon>
    </lineage>
</organism>
<protein>
    <submittedName>
        <fullName evidence="2">HTH domain-containing protein</fullName>
    </submittedName>
</protein>
<dbReference type="AlphaFoldDB" id="A0A1H2DVB9"/>
<dbReference type="InterPro" id="IPR013196">
    <property type="entry name" value="HTH_11"/>
</dbReference>
<dbReference type="InterPro" id="IPR036388">
    <property type="entry name" value="WH-like_DNA-bd_sf"/>
</dbReference>
<dbReference type="Proteomes" id="UP000243232">
    <property type="component" value="Chromosome I"/>
</dbReference>
<dbReference type="Pfam" id="PF08279">
    <property type="entry name" value="HTH_11"/>
    <property type="match status" value="1"/>
</dbReference>
<proteinExistence type="predicted"/>
<feature type="domain" description="Helix-turn-helix type 11" evidence="1">
    <location>
        <begin position="8"/>
        <end position="52"/>
    </location>
</feature>
<evidence type="ECO:0000259" key="1">
    <source>
        <dbReference type="Pfam" id="PF08279"/>
    </source>
</evidence>
<dbReference type="Gene3D" id="1.10.10.10">
    <property type="entry name" value="Winged helix-like DNA-binding domain superfamily/Winged helix DNA-binding domain"/>
    <property type="match status" value="1"/>
</dbReference>
<evidence type="ECO:0000313" key="3">
    <source>
        <dbReference type="Proteomes" id="UP000243232"/>
    </source>
</evidence>
<dbReference type="InterPro" id="IPR036390">
    <property type="entry name" value="WH_DNA-bd_sf"/>
</dbReference>
<dbReference type="RefSeq" id="WP_157718760.1">
    <property type="nucleotide sequence ID" value="NZ_LT629785.1"/>
</dbReference>
<dbReference type="STRING" id="364197.SAMN05216296_0045"/>